<evidence type="ECO:0000256" key="1">
    <source>
        <dbReference type="SAM" id="MobiDB-lite"/>
    </source>
</evidence>
<reference evidence="3 4" key="1">
    <citation type="submission" date="2019-07" db="EMBL/GenBank/DDBJ databases">
        <authorList>
            <person name="Zhao L.H."/>
        </authorList>
    </citation>
    <scope>NUCLEOTIDE SEQUENCE [LARGE SCALE GENOMIC DNA]</scope>
    <source>
        <strain evidence="3 4">Co35</strain>
    </source>
</reference>
<feature type="region of interest" description="Disordered" evidence="1">
    <location>
        <begin position="37"/>
        <end position="65"/>
    </location>
</feature>
<protein>
    <submittedName>
        <fullName evidence="3">Heavy-metal-associated domain-containing protein</fullName>
    </submittedName>
</protein>
<accession>A0A554RTS0</accession>
<keyword evidence="4" id="KW-1185">Reference proteome</keyword>
<sequence length="314" mass="33124">MRAPARLGLYGVGLIAVFAVAFATASAVVPDDAAEGWAQDTEGHGGHDAPTSHDGSDAHETAPGLGLAQDGYRLAEVTSPGTVGEEGELSLVVIDPQGEPVTDFDVEHEKELHLIVVRADGQLFRHVHPERAEDGTWSLPWEWTAGGTYRVIADFVPAATGDGLTLSTTAQVAGDYSPVPAQPTTSTTVDGYTVEVAGELVAGESTELTMTITRDDEAVTDLEPYLGAFGHLVALREGDLAYLHVHPHGDVPETGETSGPEIVFEATAPTPGRYLLYLDFRIGGEVRTAPLVIDTADHTDGHDDDHANGGDHDH</sequence>
<feature type="compositionally biased region" description="Basic and acidic residues" evidence="1">
    <location>
        <begin position="41"/>
        <end position="60"/>
    </location>
</feature>
<dbReference type="AlphaFoldDB" id="A0A554RTS0"/>
<gene>
    <name evidence="3" type="ORF">FNM00_16035</name>
</gene>
<keyword evidence="2" id="KW-0732">Signal</keyword>
<comment type="caution">
    <text evidence="3">The sequence shown here is derived from an EMBL/GenBank/DDBJ whole genome shotgun (WGS) entry which is preliminary data.</text>
</comment>
<feature type="signal peptide" evidence="2">
    <location>
        <begin position="1"/>
        <end position="23"/>
    </location>
</feature>
<dbReference type="Proteomes" id="UP000316988">
    <property type="component" value="Unassembled WGS sequence"/>
</dbReference>
<evidence type="ECO:0000256" key="2">
    <source>
        <dbReference type="SAM" id="SignalP"/>
    </source>
</evidence>
<dbReference type="OrthoDB" id="128043at2"/>
<name>A0A554RTS0_9ACTN</name>
<proteinExistence type="predicted"/>
<feature type="chain" id="PRO_5039269439" evidence="2">
    <location>
        <begin position="24"/>
        <end position="314"/>
    </location>
</feature>
<evidence type="ECO:0000313" key="4">
    <source>
        <dbReference type="Proteomes" id="UP000316988"/>
    </source>
</evidence>
<organism evidence="3 4">
    <name type="scientific">Aeromicrobium piscarium</name>
    <dbReference type="NCBI Taxonomy" id="2590901"/>
    <lineage>
        <taxon>Bacteria</taxon>
        <taxon>Bacillati</taxon>
        <taxon>Actinomycetota</taxon>
        <taxon>Actinomycetes</taxon>
        <taxon>Propionibacteriales</taxon>
        <taxon>Nocardioidaceae</taxon>
        <taxon>Aeromicrobium</taxon>
    </lineage>
</organism>
<evidence type="ECO:0000313" key="3">
    <source>
        <dbReference type="EMBL" id="TSD57506.1"/>
    </source>
</evidence>
<dbReference type="EMBL" id="VLNT01000019">
    <property type="protein sequence ID" value="TSD57506.1"/>
    <property type="molecule type" value="Genomic_DNA"/>
</dbReference>
<dbReference type="RefSeq" id="WP_143914552.1">
    <property type="nucleotide sequence ID" value="NZ_VLNT01000019.1"/>
</dbReference>